<evidence type="ECO:0000313" key="4">
    <source>
        <dbReference type="Proteomes" id="UP001497516"/>
    </source>
</evidence>
<dbReference type="AlphaFoldDB" id="A0AAV2FQA1"/>
<reference evidence="3 4" key="1">
    <citation type="submission" date="2024-04" db="EMBL/GenBank/DDBJ databases">
        <authorList>
            <person name="Fracassetti M."/>
        </authorList>
    </citation>
    <scope>NUCLEOTIDE SEQUENCE [LARGE SCALE GENOMIC DNA]</scope>
</reference>
<organism evidence="3 4">
    <name type="scientific">Linum trigynum</name>
    <dbReference type="NCBI Taxonomy" id="586398"/>
    <lineage>
        <taxon>Eukaryota</taxon>
        <taxon>Viridiplantae</taxon>
        <taxon>Streptophyta</taxon>
        <taxon>Embryophyta</taxon>
        <taxon>Tracheophyta</taxon>
        <taxon>Spermatophyta</taxon>
        <taxon>Magnoliopsida</taxon>
        <taxon>eudicotyledons</taxon>
        <taxon>Gunneridae</taxon>
        <taxon>Pentapetalae</taxon>
        <taxon>rosids</taxon>
        <taxon>fabids</taxon>
        <taxon>Malpighiales</taxon>
        <taxon>Linaceae</taxon>
        <taxon>Linum</taxon>
    </lineage>
</organism>
<feature type="compositionally biased region" description="Low complexity" evidence="2">
    <location>
        <begin position="153"/>
        <end position="167"/>
    </location>
</feature>
<feature type="region of interest" description="Disordered" evidence="2">
    <location>
        <begin position="145"/>
        <end position="177"/>
    </location>
</feature>
<evidence type="ECO:0000256" key="1">
    <source>
        <dbReference type="SAM" id="Coils"/>
    </source>
</evidence>
<gene>
    <name evidence="3" type="ORF">LTRI10_LOCUS40656</name>
</gene>
<dbReference type="EMBL" id="OZ034820">
    <property type="protein sequence ID" value="CAL1400536.1"/>
    <property type="molecule type" value="Genomic_DNA"/>
</dbReference>
<evidence type="ECO:0000313" key="3">
    <source>
        <dbReference type="EMBL" id="CAL1400536.1"/>
    </source>
</evidence>
<keyword evidence="4" id="KW-1185">Reference proteome</keyword>
<accession>A0AAV2FQA1</accession>
<proteinExistence type="predicted"/>
<name>A0AAV2FQA1_9ROSI</name>
<feature type="coiled-coil region" evidence="1">
    <location>
        <begin position="59"/>
        <end position="93"/>
    </location>
</feature>
<keyword evidence="1" id="KW-0175">Coiled coil</keyword>
<evidence type="ECO:0000256" key="2">
    <source>
        <dbReference type="SAM" id="MobiDB-lite"/>
    </source>
</evidence>
<sequence>MAPRRRNQEGDALAGFVEEQVANIEHGQVSEAVAGNNGGAEILPTATPSGDIGEAVGVLRQMMEENRKLVVENRQATEENRQMMVENRRMMEEARAASHQVNSQMDCLNSRVHRRLSQLHEVVNKNKSDFDEFRRFLTTPIIQSRALPLDGGNPNPINDSVNSSSSPVGGGNGQPRQDNLFLSMTNQPTPHRMNRGEIPATTQVEGVPNVGVGEIPPCGENLGVTHSAPVEPPPIPIPVARPYTVPAHMGGEVGLGGEIKFLPEHTKHPCHPISMGMTWTPWVSYPKGGSQGGMIPTL</sequence>
<protein>
    <submittedName>
        <fullName evidence="3">Uncharacterized protein</fullName>
    </submittedName>
</protein>
<dbReference type="Proteomes" id="UP001497516">
    <property type="component" value="Chromosome 7"/>
</dbReference>